<dbReference type="EMBL" id="FNTH01000001">
    <property type="protein sequence ID" value="SEC16503.1"/>
    <property type="molecule type" value="Genomic_DNA"/>
</dbReference>
<dbReference type="PANTHER" id="PTHR32309:SF13">
    <property type="entry name" value="FERRIC ENTEROBACTIN TRANSPORT PROTEIN FEPE"/>
    <property type="match status" value="1"/>
</dbReference>
<feature type="region of interest" description="Disordered" evidence="7">
    <location>
        <begin position="532"/>
        <end position="551"/>
    </location>
</feature>
<evidence type="ECO:0000256" key="5">
    <source>
        <dbReference type="ARBA" id="ARBA00023136"/>
    </source>
</evidence>
<dbReference type="AlphaFoldDB" id="A0A1H4QA53"/>
<reference evidence="10 11" key="1">
    <citation type="submission" date="2016-10" db="EMBL/GenBank/DDBJ databases">
        <authorList>
            <person name="de Groot N.N."/>
        </authorList>
    </citation>
    <scope>NUCLEOTIDE SEQUENCE [LARGE SCALE GENOMIC DNA]</scope>
    <source>
        <strain evidence="10 11">MT12</strain>
    </source>
</reference>
<dbReference type="Proteomes" id="UP000198992">
    <property type="component" value="Unassembled WGS sequence"/>
</dbReference>
<dbReference type="InterPro" id="IPR003856">
    <property type="entry name" value="LPS_length_determ_N"/>
</dbReference>
<feature type="coiled-coil region" evidence="6">
    <location>
        <begin position="248"/>
        <end position="305"/>
    </location>
</feature>
<dbReference type="SUPFAM" id="SSF52540">
    <property type="entry name" value="P-loop containing nucleoside triphosphate hydrolases"/>
    <property type="match status" value="1"/>
</dbReference>
<keyword evidence="2" id="KW-1003">Cell membrane</keyword>
<keyword evidence="4 8" id="KW-1133">Transmembrane helix</keyword>
<evidence type="ECO:0000256" key="6">
    <source>
        <dbReference type="SAM" id="Coils"/>
    </source>
</evidence>
<feature type="transmembrane region" description="Helical" evidence="8">
    <location>
        <begin position="66"/>
        <end position="85"/>
    </location>
</feature>
<evidence type="ECO:0000313" key="11">
    <source>
        <dbReference type="Proteomes" id="UP000198992"/>
    </source>
</evidence>
<protein>
    <submittedName>
        <fullName evidence="10">Uncharacterized protein involved in exopolysaccharide biosynthesis</fullName>
    </submittedName>
</protein>
<gene>
    <name evidence="10" type="ORF">SAMN05444164_1186</name>
</gene>
<evidence type="ECO:0000256" key="4">
    <source>
        <dbReference type="ARBA" id="ARBA00022989"/>
    </source>
</evidence>
<dbReference type="InterPro" id="IPR027417">
    <property type="entry name" value="P-loop_NTPase"/>
</dbReference>
<feature type="domain" description="Polysaccharide chain length determinant N-terminal" evidence="9">
    <location>
        <begin position="50"/>
        <end position="141"/>
    </location>
</feature>
<name>A0A1H4QA53_9BRAD</name>
<dbReference type="Pfam" id="PF02706">
    <property type="entry name" value="Wzz"/>
    <property type="match status" value="1"/>
</dbReference>
<keyword evidence="6" id="KW-0175">Coiled coil</keyword>
<dbReference type="InterPro" id="IPR050445">
    <property type="entry name" value="Bact_polysacc_biosynth/exp"/>
</dbReference>
<feature type="compositionally biased region" description="Low complexity" evidence="7">
    <location>
        <begin position="540"/>
        <end position="551"/>
    </location>
</feature>
<dbReference type="PANTHER" id="PTHR32309">
    <property type="entry name" value="TYROSINE-PROTEIN KINASE"/>
    <property type="match status" value="1"/>
</dbReference>
<proteinExistence type="predicted"/>
<evidence type="ECO:0000256" key="8">
    <source>
        <dbReference type="SAM" id="Phobius"/>
    </source>
</evidence>
<evidence type="ECO:0000256" key="1">
    <source>
        <dbReference type="ARBA" id="ARBA00004651"/>
    </source>
</evidence>
<keyword evidence="5 8" id="KW-0472">Membrane</keyword>
<evidence type="ECO:0000256" key="3">
    <source>
        <dbReference type="ARBA" id="ARBA00022692"/>
    </source>
</evidence>
<dbReference type="OrthoDB" id="7786248at2"/>
<dbReference type="RefSeq" id="WP_092114707.1">
    <property type="nucleotide sequence ID" value="NZ_FNTH01000001.1"/>
</dbReference>
<sequence>MRFAFWRRGKETAVQRALPKSAPVAAEAIAKPASPISAPDRPARPAEATDLDLHVLGRALARKRSWIIVPTVLVFAVSLAAVNVVTPRYKSEARILIDNRENAFLRPNGERDLERTSLDAEAVTSQVQLLLSRDLARDIIKKNKLAERPEFDPVLRGFSPLKSLLALFGIGRDPFSLTPEERVLDSFYERFQAYAVDKSRVMVIEFQSEDPELAARVANSIADGYLVLQQAARQDQAKSASTWLLGEIDKLRSKVAEADSRVEEFRSKSSLFVGTNNIPLSNQQMGELNTQLNNARALKADAETKARLIREMLQGGKPIEATEVLNSELIRRLAEQRGTLRAQLAEQSSTLLDNHPRIKELKAQIADLDRQLREEAGKISRSLDNDARVADGRVQALQVGLDQSKKQASSSNSQDVQLRGFEREAKAQRDLLEAYLAKYREATARENIEAAPTDGRIISRATVSNTPAYPKKLPIVLIATLATLLLSAGIIITGELLRISAPGAVGRAFAPAAAVIRRREPVMETATVDEPALTLPPEPELASPLAPSLSPEPDLRPDPAVAYEPVVSEPQPAPARTVNEIDELAERLVAAGPAGHKVTVLGPAAAESVTLTALTLARLMARQAKVVVVDLVASSPALSAATVDPGAPGLAELMQGEATFAQIITKDRQSRVQIVSAGRPGFDRSHLQSPRLALAIDALLRVYDHVLLDAGTAVDLPAELLTAKAQAVVVPDAGMAQEARRSMVDQLRAVGFSEVTMLSKPCAPSETVVAGPRVVAA</sequence>
<accession>A0A1H4QA53</accession>
<organism evidence="10 11">
    <name type="scientific">Bradyrhizobium erythrophlei</name>
    <dbReference type="NCBI Taxonomy" id="1437360"/>
    <lineage>
        <taxon>Bacteria</taxon>
        <taxon>Pseudomonadati</taxon>
        <taxon>Pseudomonadota</taxon>
        <taxon>Alphaproteobacteria</taxon>
        <taxon>Hyphomicrobiales</taxon>
        <taxon>Nitrobacteraceae</taxon>
        <taxon>Bradyrhizobium</taxon>
    </lineage>
</organism>
<evidence type="ECO:0000259" key="9">
    <source>
        <dbReference type="Pfam" id="PF02706"/>
    </source>
</evidence>
<dbReference type="GO" id="GO:0004713">
    <property type="term" value="F:protein tyrosine kinase activity"/>
    <property type="evidence" value="ECO:0007669"/>
    <property type="project" value="TreeGrafter"/>
</dbReference>
<keyword evidence="3 8" id="KW-0812">Transmembrane</keyword>
<evidence type="ECO:0000256" key="2">
    <source>
        <dbReference type="ARBA" id="ARBA00022475"/>
    </source>
</evidence>
<evidence type="ECO:0000313" key="10">
    <source>
        <dbReference type="EMBL" id="SEC16503.1"/>
    </source>
</evidence>
<dbReference type="Gene3D" id="3.40.50.300">
    <property type="entry name" value="P-loop containing nucleotide triphosphate hydrolases"/>
    <property type="match status" value="1"/>
</dbReference>
<dbReference type="GO" id="GO:0005886">
    <property type="term" value="C:plasma membrane"/>
    <property type="evidence" value="ECO:0007669"/>
    <property type="project" value="UniProtKB-SubCell"/>
</dbReference>
<evidence type="ECO:0000256" key="7">
    <source>
        <dbReference type="SAM" id="MobiDB-lite"/>
    </source>
</evidence>
<comment type="subcellular location">
    <subcellularLocation>
        <location evidence="1">Cell membrane</location>
        <topology evidence="1">Multi-pass membrane protein</topology>
    </subcellularLocation>
</comment>